<dbReference type="SMART" id="SM00360">
    <property type="entry name" value="RRM"/>
    <property type="match status" value="1"/>
</dbReference>
<name>A0A7D4QP11_9SPHI</name>
<protein>
    <submittedName>
        <fullName evidence="4">RNA-binding protein</fullName>
    </submittedName>
</protein>
<dbReference type="Proteomes" id="UP000505355">
    <property type="component" value="Chromosome"/>
</dbReference>
<keyword evidence="1" id="KW-0694">RNA-binding</keyword>
<evidence type="ECO:0000313" key="5">
    <source>
        <dbReference type="Proteomes" id="UP000505355"/>
    </source>
</evidence>
<keyword evidence="5" id="KW-1185">Reference proteome</keyword>
<sequence length="109" mass="12027">MIKLFIGGFPLDMDEMGLAQLIAPHGSIVVMKIVRDKKTRIAKGYAFVEMVSEKDAVAVMAALDGEAMGDRQLSVKLADAATPASASQYEKLRRPGDPERKMRPRRPRL</sequence>
<reference evidence="4 5" key="1">
    <citation type="submission" date="2020-05" db="EMBL/GenBank/DDBJ databases">
        <title>Mucilaginibacter mali sp. nov.</title>
        <authorList>
            <person name="Kim H.S."/>
            <person name="Lee K.C."/>
            <person name="Suh M.K."/>
            <person name="Kim J.-S."/>
            <person name="Han K.-I."/>
            <person name="Eom M.K."/>
            <person name="Shin Y.K."/>
            <person name="Lee J.-S."/>
        </authorList>
    </citation>
    <scope>NUCLEOTIDE SEQUENCE [LARGE SCALE GENOMIC DNA]</scope>
    <source>
        <strain evidence="4 5">G2-14</strain>
    </source>
</reference>
<feature type="region of interest" description="Disordered" evidence="2">
    <location>
        <begin position="79"/>
        <end position="109"/>
    </location>
</feature>
<dbReference type="Pfam" id="PF00076">
    <property type="entry name" value="RRM_1"/>
    <property type="match status" value="1"/>
</dbReference>
<dbReference type="AlphaFoldDB" id="A0A7D4QP11"/>
<dbReference type="PANTHER" id="PTHR48025:SF1">
    <property type="entry name" value="RRM DOMAIN-CONTAINING PROTEIN"/>
    <property type="match status" value="1"/>
</dbReference>
<evidence type="ECO:0000256" key="2">
    <source>
        <dbReference type="SAM" id="MobiDB-lite"/>
    </source>
</evidence>
<organism evidence="4 5">
    <name type="scientific">Mucilaginibacter mali</name>
    <dbReference type="NCBI Taxonomy" id="2740462"/>
    <lineage>
        <taxon>Bacteria</taxon>
        <taxon>Pseudomonadati</taxon>
        <taxon>Bacteroidota</taxon>
        <taxon>Sphingobacteriia</taxon>
        <taxon>Sphingobacteriales</taxon>
        <taxon>Sphingobacteriaceae</taxon>
        <taxon>Mucilaginibacter</taxon>
    </lineage>
</organism>
<dbReference type="InterPro" id="IPR000504">
    <property type="entry name" value="RRM_dom"/>
</dbReference>
<dbReference type="InterPro" id="IPR035979">
    <property type="entry name" value="RBD_domain_sf"/>
</dbReference>
<dbReference type="RefSeq" id="WP_173417575.1">
    <property type="nucleotide sequence ID" value="NZ_CP054139.1"/>
</dbReference>
<dbReference type="SUPFAM" id="SSF54928">
    <property type="entry name" value="RNA-binding domain, RBD"/>
    <property type="match status" value="1"/>
</dbReference>
<evidence type="ECO:0000259" key="3">
    <source>
        <dbReference type="PROSITE" id="PS50102"/>
    </source>
</evidence>
<feature type="domain" description="RRM" evidence="3">
    <location>
        <begin position="2"/>
        <end position="80"/>
    </location>
</feature>
<dbReference type="KEGG" id="mmab:HQ865_25310"/>
<dbReference type="Gene3D" id="3.30.70.330">
    <property type="match status" value="1"/>
</dbReference>
<dbReference type="InterPro" id="IPR050502">
    <property type="entry name" value="Euk_RNA-bind_prot"/>
</dbReference>
<evidence type="ECO:0000313" key="4">
    <source>
        <dbReference type="EMBL" id="QKJ32930.1"/>
    </source>
</evidence>
<dbReference type="PANTHER" id="PTHR48025">
    <property type="entry name" value="OS02G0815200 PROTEIN"/>
    <property type="match status" value="1"/>
</dbReference>
<dbReference type="EMBL" id="CP054139">
    <property type="protein sequence ID" value="QKJ32930.1"/>
    <property type="molecule type" value="Genomic_DNA"/>
</dbReference>
<accession>A0A7D4QP11</accession>
<dbReference type="InterPro" id="IPR012677">
    <property type="entry name" value="Nucleotide-bd_a/b_plait_sf"/>
</dbReference>
<gene>
    <name evidence="4" type="ORF">HQ865_25310</name>
</gene>
<dbReference type="GO" id="GO:0003729">
    <property type="term" value="F:mRNA binding"/>
    <property type="evidence" value="ECO:0007669"/>
    <property type="project" value="TreeGrafter"/>
</dbReference>
<proteinExistence type="predicted"/>
<evidence type="ECO:0000256" key="1">
    <source>
        <dbReference type="ARBA" id="ARBA00022884"/>
    </source>
</evidence>
<feature type="compositionally biased region" description="Basic and acidic residues" evidence="2">
    <location>
        <begin position="90"/>
        <end position="101"/>
    </location>
</feature>
<dbReference type="PROSITE" id="PS50102">
    <property type="entry name" value="RRM"/>
    <property type="match status" value="1"/>
</dbReference>